<dbReference type="SUPFAM" id="SSF117281">
    <property type="entry name" value="Kelch motif"/>
    <property type="match status" value="1"/>
</dbReference>
<organism evidence="2 3">
    <name type="scientific">Hymenobacter glaciei</name>
    <dbReference type="NCBI Taxonomy" id="877209"/>
    <lineage>
        <taxon>Bacteria</taxon>
        <taxon>Pseudomonadati</taxon>
        <taxon>Bacteroidota</taxon>
        <taxon>Cytophagia</taxon>
        <taxon>Cytophagales</taxon>
        <taxon>Hymenobacteraceae</taxon>
        <taxon>Hymenobacter</taxon>
    </lineage>
</organism>
<dbReference type="EMBL" id="BAABDK010000035">
    <property type="protein sequence ID" value="GAA4055105.1"/>
    <property type="molecule type" value="Genomic_DNA"/>
</dbReference>
<evidence type="ECO:0000313" key="2">
    <source>
        <dbReference type="EMBL" id="GAA4055105.1"/>
    </source>
</evidence>
<dbReference type="Gene3D" id="2.120.10.80">
    <property type="entry name" value="Kelch-type beta propeller"/>
    <property type="match status" value="1"/>
</dbReference>
<feature type="domain" description="Secretion system C-terminal sorting" evidence="1">
    <location>
        <begin position="103"/>
        <end position="169"/>
    </location>
</feature>
<sequence>MPTTVSSQAVAVQGEWIWMVGDFNVQNYLAAYNTRTGQLRTFTANLPARRNAAAAVHNNRLYVWGGNTASANSSTLADMWSADVSAVLATQAEAATALGLRAYPNPSPDGLTMLTLPAGTQVVEVFDALGRQVLPETPAATATSLLLNLRGQSAGMYVVRVRTAKGQQASCRIVQP</sequence>
<evidence type="ECO:0000259" key="1">
    <source>
        <dbReference type="Pfam" id="PF18962"/>
    </source>
</evidence>
<reference evidence="3" key="1">
    <citation type="journal article" date="2019" name="Int. J. Syst. Evol. Microbiol.">
        <title>The Global Catalogue of Microorganisms (GCM) 10K type strain sequencing project: providing services to taxonomists for standard genome sequencing and annotation.</title>
        <authorList>
            <consortium name="The Broad Institute Genomics Platform"/>
            <consortium name="The Broad Institute Genome Sequencing Center for Infectious Disease"/>
            <person name="Wu L."/>
            <person name="Ma J."/>
        </authorList>
    </citation>
    <scope>NUCLEOTIDE SEQUENCE [LARGE SCALE GENOMIC DNA]</scope>
    <source>
        <strain evidence="3">JCM 17225</strain>
    </source>
</reference>
<dbReference type="Pfam" id="PF18962">
    <property type="entry name" value="Por_Secre_tail"/>
    <property type="match status" value="1"/>
</dbReference>
<dbReference type="InterPro" id="IPR015915">
    <property type="entry name" value="Kelch-typ_b-propeller"/>
</dbReference>
<protein>
    <recommendedName>
        <fullName evidence="1">Secretion system C-terminal sorting domain-containing protein</fullName>
    </recommendedName>
</protein>
<dbReference type="Proteomes" id="UP001501469">
    <property type="component" value="Unassembled WGS sequence"/>
</dbReference>
<dbReference type="InterPro" id="IPR026444">
    <property type="entry name" value="Secre_tail"/>
</dbReference>
<name>A0ABP7UXM6_9BACT</name>
<gene>
    <name evidence="2" type="ORF">GCM10022409_47830</name>
</gene>
<proteinExistence type="predicted"/>
<evidence type="ECO:0000313" key="3">
    <source>
        <dbReference type="Proteomes" id="UP001501469"/>
    </source>
</evidence>
<dbReference type="RefSeq" id="WP_345059668.1">
    <property type="nucleotide sequence ID" value="NZ_BAABDK010000035.1"/>
</dbReference>
<keyword evidence="3" id="KW-1185">Reference proteome</keyword>
<dbReference type="NCBIfam" id="TIGR04183">
    <property type="entry name" value="Por_Secre_tail"/>
    <property type="match status" value="1"/>
</dbReference>
<accession>A0ABP7UXM6</accession>
<comment type="caution">
    <text evidence="2">The sequence shown here is derived from an EMBL/GenBank/DDBJ whole genome shotgun (WGS) entry which is preliminary data.</text>
</comment>